<organism evidence="1 2">
    <name type="scientific">Deinococcus metallilatus</name>
    <dbReference type="NCBI Taxonomy" id="1211322"/>
    <lineage>
        <taxon>Bacteria</taxon>
        <taxon>Thermotogati</taxon>
        <taxon>Deinococcota</taxon>
        <taxon>Deinococci</taxon>
        <taxon>Deinococcales</taxon>
        <taxon>Deinococcaceae</taxon>
        <taxon>Deinococcus</taxon>
    </lineage>
</organism>
<dbReference type="EMBL" id="JACHFV010000001">
    <property type="protein sequence ID" value="MBB5293417.1"/>
    <property type="molecule type" value="Genomic_DNA"/>
</dbReference>
<dbReference type="Proteomes" id="UP000536909">
    <property type="component" value="Unassembled WGS sequence"/>
</dbReference>
<comment type="caution">
    <text evidence="1">The sequence shown here is derived from an EMBL/GenBank/DDBJ whole genome shotgun (WGS) entry which is preliminary data.</text>
</comment>
<gene>
    <name evidence="1" type="ORF">HNQ10_000230</name>
</gene>
<reference evidence="1 2" key="1">
    <citation type="submission" date="2020-08" db="EMBL/GenBank/DDBJ databases">
        <title>Genomic Encyclopedia of Type Strains, Phase IV (KMG-IV): sequencing the most valuable type-strain genomes for metagenomic binning, comparative biology and taxonomic classification.</title>
        <authorList>
            <person name="Goeker M."/>
        </authorList>
    </citation>
    <scope>NUCLEOTIDE SEQUENCE [LARGE SCALE GENOMIC DNA]</scope>
    <source>
        <strain evidence="1 2">DSM 105434</strain>
    </source>
</reference>
<evidence type="ECO:0008006" key="3">
    <source>
        <dbReference type="Google" id="ProtNLM"/>
    </source>
</evidence>
<proteinExistence type="predicted"/>
<keyword evidence="2" id="KW-1185">Reference proteome</keyword>
<evidence type="ECO:0000313" key="1">
    <source>
        <dbReference type="EMBL" id="MBB5293417.1"/>
    </source>
</evidence>
<evidence type="ECO:0000313" key="2">
    <source>
        <dbReference type="Proteomes" id="UP000536909"/>
    </source>
</evidence>
<name>A0ABR6MND5_9DEIO</name>
<protein>
    <recommendedName>
        <fullName evidence="3">MFS transporter</fullName>
    </recommendedName>
</protein>
<accession>A0ABR6MND5</accession>
<sequence length="36" mass="3906">MWLGGLFTLLVVGVTAYLAPELRAMDLTDIAEDRPG</sequence>